<dbReference type="Pfam" id="PF00096">
    <property type="entry name" value="zf-C2H2"/>
    <property type="match status" value="2"/>
</dbReference>
<feature type="domain" description="C2H2-type" evidence="9">
    <location>
        <begin position="322"/>
        <end position="350"/>
    </location>
</feature>
<dbReference type="InterPro" id="IPR013087">
    <property type="entry name" value="Znf_C2H2_type"/>
</dbReference>
<feature type="domain" description="C2H2-type" evidence="9">
    <location>
        <begin position="351"/>
        <end position="378"/>
    </location>
</feature>
<dbReference type="PANTHER" id="PTHR24391">
    <property type="entry name" value="HISTONE H4 TRANSCRIPTION FACTOR-RELATED"/>
    <property type="match status" value="1"/>
</dbReference>
<comment type="caution">
    <text evidence="10">The sequence shown here is derived from an EMBL/GenBank/DDBJ whole genome shotgun (WGS) entry which is preliminary data.</text>
</comment>
<keyword evidence="6" id="KW-0238">DNA-binding</keyword>
<dbReference type="SUPFAM" id="SSF57667">
    <property type="entry name" value="beta-beta-alpha zinc fingers"/>
    <property type="match status" value="3"/>
</dbReference>
<keyword evidence="5" id="KW-0862">Zinc</keyword>
<evidence type="ECO:0000256" key="5">
    <source>
        <dbReference type="ARBA" id="ARBA00022833"/>
    </source>
</evidence>
<keyword evidence="7" id="KW-0539">Nucleus</keyword>
<reference evidence="10 11" key="1">
    <citation type="submission" date="2024-03" db="EMBL/GenBank/DDBJ databases">
        <title>The genome assembly and annotation of the cricket Gryllus longicercus Weissman &amp; Gray.</title>
        <authorList>
            <person name="Szrajer S."/>
            <person name="Gray D."/>
            <person name="Ylla G."/>
        </authorList>
    </citation>
    <scope>NUCLEOTIDE SEQUENCE [LARGE SCALE GENOMIC DNA]</scope>
    <source>
        <strain evidence="10">DAG 2021-001</strain>
        <tissue evidence="10">Whole body minus gut</tissue>
    </source>
</reference>
<evidence type="ECO:0000313" key="11">
    <source>
        <dbReference type="Proteomes" id="UP001378592"/>
    </source>
</evidence>
<evidence type="ECO:0000313" key="10">
    <source>
        <dbReference type="EMBL" id="KAK7868108.1"/>
    </source>
</evidence>
<evidence type="ECO:0000256" key="4">
    <source>
        <dbReference type="ARBA" id="ARBA00022771"/>
    </source>
</evidence>
<evidence type="ECO:0000256" key="8">
    <source>
        <dbReference type="PROSITE-ProRule" id="PRU00042"/>
    </source>
</evidence>
<dbReference type="PANTHER" id="PTHR24391:SF18">
    <property type="entry name" value="EG:115C2.6 PROTEIN"/>
    <property type="match status" value="1"/>
</dbReference>
<keyword evidence="11" id="KW-1185">Reference proteome</keyword>
<keyword evidence="2" id="KW-0479">Metal-binding</keyword>
<comment type="subcellular location">
    <subcellularLocation>
        <location evidence="1">Nucleus</location>
    </subcellularLocation>
</comment>
<dbReference type="PROSITE" id="PS50157">
    <property type="entry name" value="ZINC_FINGER_C2H2_2"/>
    <property type="match status" value="5"/>
</dbReference>
<dbReference type="GO" id="GO:0005634">
    <property type="term" value="C:nucleus"/>
    <property type="evidence" value="ECO:0007669"/>
    <property type="project" value="UniProtKB-SubCell"/>
</dbReference>
<dbReference type="GO" id="GO:0000981">
    <property type="term" value="F:DNA-binding transcription factor activity, RNA polymerase II-specific"/>
    <property type="evidence" value="ECO:0007669"/>
    <property type="project" value="TreeGrafter"/>
</dbReference>
<organism evidence="10 11">
    <name type="scientific">Gryllus longicercus</name>
    <dbReference type="NCBI Taxonomy" id="2509291"/>
    <lineage>
        <taxon>Eukaryota</taxon>
        <taxon>Metazoa</taxon>
        <taxon>Ecdysozoa</taxon>
        <taxon>Arthropoda</taxon>
        <taxon>Hexapoda</taxon>
        <taxon>Insecta</taxon>
        <taxon>Pterygota</taxon>
        <taxon>Neoptera</taxon>
        <taxon>Polyneoptera</taxon>
        <taxon>Orthoptera</taxon>
        <taxon>Ensifera</taxon>
        <taxon>Gryllidea</taxon>
        <taxon>Grylloidea</taxon>
        <taxon>Gryllidae</taxon>
        <taxon>Gryllinae</taxon>
        <taxon>Gryllus</taxon>
    </lineage>
</organism>
<gene>
    <name evidence="10" type="ORF">R5R35_005551</name>
</gene>
<protein>
    <recommendedName>
        <fullName evidence="9">C2H2-type domain-containing protein</fullName>
    </recommendedName>
</protein>
<dbReference type="AlphaFoldDB" id="A0AAN9Z4S5"/>
<name>A0AAN9Z4S5_9ORTH</name>
<dbReference type="SMART" id="SM00355">
    <property type="entry name" value="ZnF_C2H2"/>
    <property type="match status" value="9"/>
</dbReference>
<evidence type="ECO:0000256" key="7">
    <source>
        <dbReference type="ARBA" id="ARBA00023242"/>
    </source>
</evidence>
<sequence length="570" mass="66107">MDAQVLQESSQPFSRSERVELWLKHSEEFYQRNIGENTGKRKRISSINDFANSDVEDDVERYSDDLILWEPRASRLPAESRKKYKWNQFPLLLKCEWLNCIHENTSLEDFVKHVSYHIPEVNIISDDKNNDIFVCQWKACEFQTPSDKEFVRHVNFHSYHTKLMAIGEKMMELLKLPKCVGNPEQRSMLPSLPAEFSCEWEDCARVFNNSQMFFFHVASHLSCYNGRKSNVKKIRDIHCCWLGCSGKFYSLCKLAEHVKVHTQEKLAACPTCGGLFASATKLHDHCMTQADPKIEFRCTSCFKYYPSERLLRDHMRRHVSHIKCSFCDMTCSSPSSLSVHIRFRHLNSKPFKCNFCNFAVKTRRDLESHLRVHSSEDNFVCPFETCGYSCRTSATINKHVQDVHYGGSKPLYCCHICNDRFFSGYKLTRHLFKYHNFQWSSGHSRFTYTRNEDGYFRLKPFRLETLEVTQEILQAEMDEHPASLSEVCGSHYSIRQITRTETAGGKRNGRGRKTVVISIDEIDKTGDVVHREVMETEEVPSQGRGGAVVCYYSEGDGMNSANVQSDTEKN</sequence>
<dbReference type="PROSITE" id="PS00028">
    <property type="entry name" value="ZINC_FINGER_C2H2_1"/>
    <property type="match status" value="7"/>
</dbReference>
<feature type="domain" description="C2H2-type" evidence="9">
    <location>
        <begin position="296"/>
        <end position="323"/>
    </location>
</feature>
<evidence type="ECO:0000259" key="9">
    <source>
        <dbReference type="PROSITE" id="PS50157"/>
    </source>
</evidence>
<dbReference type="InterPro" id="IPR051574">
    <property type="entry name" value="ZnF_E-box_Homeobox"/>
</dbReference>
<evidence type="ECO:0000256" key="6">
    <source>
        <dbReference type="ARBA" id="ARBA00023125"/>
    </source>
</evidence>
<dbReference type="GO" id="GO:0045892">
    <property type="term" value="P:negative regulation of DNA-templated transcription"/>
    <property type="evidence" value="ECO:0007669"/>
    <property type="project" value="UniProtKB-ARBA"/>
</dbReference>
<evidence type="ECO:0000256" key="1">
    <source>
        <dbReference type="ARBA" id="ARBA00004123"/>
    </source>
</evidence>
<dbReference type="GO" id="GO:0008270">
    <property type="term" value="F:zinc ion binding"/>
    <property type="evidence" value="ECO:0007669"/>
    <property type="project" value="UniProtKB-KW"/>
</dbReference>
<proteinExistence type="predicted"/>
<dbReference type="EMBL" id="JAZDUA010000100">
    <property type="protein sequence ID" value="KAK7868108.1"/>
    <property type="molecule type" value="Genomic_DNA"/>
</dbReference>
<dbReference type="InterPro" id="IPR036236">
    <property type="entry name" value="Znf_C2H2_sf"/>
</dbReference>
<dbReference type="Gene3D" id="3.30.160.60">
    <property type="entry name" value="Classic Zinc Finger"/>
    <property type="match status" value="4"/>
</dbReference>
<accession>A0AAN9Z4S5</accession>
<evidence type="ECO:0000256" key="3">
    <source>
        <dbReference type="ARBA" id="ARBA00022737"/>
    </source>
</evidence>
<keyword evidence="4 8" id="KW-0863">Zinc-finger</keyword>
<keyword evidence="3" id="KW-0677">Repeat</keyword>
<dbReference type="Proteomes" id="UP001378592">
    <property type="component" value="Unassembled WGS sequence"/>
</dbReference>
<feature type="domain" description="C2H2-type" evidence="9">
    <location>
        <begin position="238"/>
        <end position="266"/>
    </location>
</feature>
<dbReference type="GO" id="GO:0000978">
    <property type="term" value="F:RNA polymerase II cis-regulatory region sequence-specific DNA binding"/>
    <property type="evidence" value="ECO:0007669"/>
    <property type="project" value="TreeGrafter"/>
</dbReference>
<evidence type="ECO:0000256" key="2">
    <source>
        <dbReference type="ARBA" id="ARBA00022723"/>
    </source>
</evidence>
<feature type="domain" description="C2H2-type" evidence="9">
    <location>
        <begin position="379"/>
        <end position="409"/>
    </location>
</feature>